<keyword evidence="3 4" id="KW-0012">Acyltransferase</keyword>
<accession>A0A6J4L5N2</accession>
<dbReference type="EMBL" id="CADCTQ010000585">
    <property type="protein sequence ID" value="CAA9323702.1"/>
    <property type="molecule type" value="Genomic_DNA"/>
</dbReference>
<reference evidence="4" key="1">
    <citation type="submission" date="2020-02" db="EMBL/GenBank/DDBJ databases">
        <authorList>
            <person name="Meier V. D."/>
        </authorList>
    </citation>
    <scope>NUCLEOTIDE SEQUENCE</scope>
    <source>
        <strain evidence="4">AVDCRST_MAG56</strain>
    </source>
</reference>
<dbReference type="SUPFAM" id="SSF51161">
    <property type="entry name" value="Trimeric LpxA-like enzymes"/>
    <property type="match status" value="1"/>
</dbReference>
<dbReference type="InterPro" id="IPR042122">
    <property type="entry name" value="Ser_AcTrfase_N_sf"/>
</dbReference>
<sequence length="279" mass="30990">MSEPTFIARLFQSHASHGNLPQKPAVYRFADRVLEVLFPHFADEQTFPSEDAISAQLFQLNKDLRKVLHPLKDELPAPPAVLADRFFEQLPAIYETLCKDAQAIVIEDPAASDEDEVMLTYPGFYAICIFRLAHQLCGLGIPLVPRMLTEYAHQQTGIDIHPGATIGQYFCIDHGTGIVIGQTTVIGNHVKLYQGVTLGAVSVEKGLANTKRHPTIEDHVVIYAGATILGGNVVVGHHSIIGGNVWLTETVQPYSKVYHKSQIKVSSSRQREEYLEYYI</sequence>
<dbReference type="InterPro" id="IPR011004">
    <property type="entry name" value="Trimer_LpxA-like_sf"/>
</dbReference>
<organism evidence="4">
    <name type="scientific">uncultured Cytophagales bacterium</name>
    <dbReference type="NCBI Taxonomy" id="158755"/>
    <lineage>
        <taxon>Bacteria</taxon>
        <taxon>Pseudomonadati</taxon>
        <taxon>Bacteroidota</taxon>
        <taxon>Sphingobacteriia</taxon>
        <taxon>Sphingobacteriales</taxon>
        <taxon>environmental samples</taxon>
    </lineage>
</organism>
<evidence type="ECO:0000313" key="4">
    <source>
        <dbReference type="EMBL" id="CAA9323702.1"/>
    </source>
</evidence>
<dbReference type="GO" id="GO:0008652">
    <property type="term" value="P:amino acid biosynthetic process"/>
    <property type="evidence" value="ECO:0007669"/>
    <property type="project" value="UniProtKB-KW"/>
</dbReference>
<dbReference type="Gene3D" id="1.10.3130.10">
    <property type="entry name" value="serine acetyltransferase, domain 1"/>
    <property type="match status" value="1"/>
</dbReference>
<dbReference type="GO" id="GO:0009001">
    <property type="term" value="F:serine O-acetyltransferase activity"/>
    <property type="evidence" value="ECO:0007669"/>
    <property type="project" value="UniProtKB-EC"/>
</dbReference>
<dbReference type="Gene3D" id="2.160.10.10">
    <property type="entry name" value="Hexapeptide repeat proteins"/>
    <property type="match status" value="1"/>
</dbReference>
<proteinExistence type="predicted"/>
<name>A0A6J4L5N2_9SPHI</name>
<evidence type="ECO:0000256" key="3">
    <source>
        <dbReference type="ARBA" id="ARBA00023315"/>
    </source>
</evidence>
<evidence type="ECO:0000256" key="1">
    <source>
        <dbReference type="ARBA" id="ARBA00022605"/>
    </source>
</evidence>
<dbReference type="CDD" id="cd03354">
    <property type="entry name" value="LbH_SAT"/>
    <property type="match status" value="1"/>
</dbReference>
<keyword evidence="2 4" id="KW-0808">Transferase</keyword>
<dbReference type="PANTHER" id="PTHR42811">
    <property type="entry name" value="SERINE ACETYLTRANSFERASE"/>
    <property type="match status" value="1"/>
</dbReference>
<dbReference type="AlphaFoldDB" id="A0A6J4L5N2"/>
<dbReference type="InterPro" id="IPR045304">
    <property type="entry name" value="LbH_SAT"/>
</dbReference>
<keyword evidence="1" id="KW-0028">Amino-acid biosynthesis</keyword>
<evidence type="ECO:0000256" key="2">
    <source>
        <dbReference type="ARBA" id="ARBA00022679"/>
    </source>
</evidence>
<gene>
    <name evidence="4" type="ORF">AVDCRST_MAG56-7430</name>
</gene>
<protein>
    <submittedName>
        <fullName evidence="4">Serine acetyltransferase</fullName>
        <ecNumber evidence="4">2.3.1.30</ecNumber>
    </submittedName>
</protein>
<dbReference type="EC" id="2.3.1.30" evidence="4"/>